<comment type="caution">
    <text evidence="2">The sequence shown here is derived from an EMBL/GenBank/DDBJ whole genome shotgun (WGS) entry which is preliminary data.</text>
</comment>
<proteinExistence type="predicted"/>
<keyword evidence="3" id="KW-1185">Reference proteome</keyword>
<evidence type="ECO:0000256" key="1">
    <source>
        <dbReference type="SAM" id="MobiDB-lite"/>
    </source>
</evidence>
<dbReference type="InterPro" id="IPR036890">
    <property type="entry name" value="HATPase_C_sf"/>
</dbReference>
<dbReference type="Gene3D" id="3.30.565.10">
    <property type="entry name" value="Histidine kinase-like ATPase, C-terminal domain"/>
    <property type="match status" value="1"/>
</dbReference>
<evidence type="ECO:0000313" key="3">
    <source>
        <dbReference type="Proteomes" id="UP000698752"/>
    </source>
</evidence>
<organism evidence="2 3">
    <name type="scientific">Neoroseomonas terrae</name>
    <dbReference type="NCBI Taxonomy" id="424799"/>
    <lineage>
        <taxon>Bacteria</taxon>
        <taxon>Pseudomonadati</taxon>
        <taxon>Pseudomonadota</taxon>
        <taxon>Alphaproteobacteria</taxon>
        <taxon>Acetobacterales</taxon>
        <taxon>Acetobacteraceae</taxon>
        <taxon>Neoroseomonas</taxon>
    </lineage>
</organism>
<feature type="region of interest" description="Disordered" evidence="1">
    <location>
        <begin position="394"/>
        <end position="439"/>
    </location>
</feature>
<dbReference type="Proteomes" id="UP000698752">
    <property type="component" value="Unassembled WGS sequence"/>
</dbReference>
<keyword evidence="2" id="KW-0067">ATP-binding</keyword>
<evidence type="ECO:0000313" key="2">
    <source>
        <dbReference type="EMBL" id="MBR0651314.1"/>
    </source>
</evidence>
<protein>
    <submittedName>
        <fullName evidence="2">ATP-binding protein</fullName>
    </submittedName>
</protein>
<dbReference type="EMBL" id="JAAEDI010000017">
    <property type="protein sequence ID" value="MBR0651314.1"/>
    <property type="molecule type" value="Genomic_DNA"/>
</dbReference>
<gene>
    <name evidence="2" type="ORF">GXW78_16700</name>
</gene>
<keyword evidence="2" id="KW-0547">Nucleotide-binding</keyword>
<dbReference type="GO" id="GO:0005524">
    <property type="term" value="F:ATP binding"/>
    <property type="evidence" value="ECO:0007669"/>
    <property type="project" value="UniProtKB-KW"/>
</dbReference>
<feature type="compositionally biased region" description="Low complexity" evidence="1">
    <location>
        <begin position="406"/>
        <end position="427"/>
    </location>
</feature>
<name>A0ABS5EJX8_9PROT</name>
<sequence length="592" mass="64863">MAGITKLRVGDEDFLVASMIERCPRSMMIRELVKNALEAACHAPPGRRLVEITGVAVDGVRKLRLWNTGPGLDADELHRMCDIASSVGKLQALDGNFGMGAKVATLPSNHLGVRYRSCKRGQVSEVTIGKRNGVYGRILQPGGAAVIDVTAAVREAGADTTHDWTEVTLLGQRADQDTVADPYGGNPRVLKGWVLRELQHRFFRIAGGVRVMLGPEIANTLRPRAFVPLDSHMDQRFARCEVVELPEGVMARFGYDPAHPSLPGRNASFVDRLSPDISFGGLVHDDEFYDFRSATRWTQEAPAFGIGFGARHLSVVIELPKGYPARPEAYRQFLRYRNGAQDPARLPDFAAMVRARLPGWVRELVQSLSPDLDLLGDVNDQLRHLMAELGLKRKRPRLRRPPPTGPETMAGVAAPPDAAAAPKAAPDVTPPPPPPGDAEGQVVDEVEDLEVIPELLLLRDEQEIADRNLTHRAARFYPETHQLYVNLGYPSVQRVADALIATAPAEVPAEQAQAAALTIAERMLVLRLGQALLYGLSKREAKGWAPIEKQQATSSEMLTLAADTLAALLLEARQMFDDRLGETYMPSTSRMP</sequence>
<reference evidence="3" key="1">
    <citation type="journal article" date="2021" name="Syst. Appl. Microbiol.">
        <title>Roseomonas hellenica sp. nov., isolated from roots of wild-growing Alkanna tinctoria.</title>
        <authorList>
            <person name="Rat A."/>
            <person name="Naranjo H.D."/>
            <person name="Lebbe L."/>
            <person name="Cnockaert M."/>
            <person name="Krigas N."/>
            <person name="Grigoriadou K."/>
            <person name="Maloupa E."/>
            <person name="Willems A."/>
        </authorList>
    </citation>
    <scope>NUCLEOTIDE SEQUENCE [LARGE SCALE GENOMIC DNA]</scope>
    <source>
        <strain evidence="3">LMG 31159</strain>
    </source>
</reference>
<dbReference type="RefSeq" id="WP_211869977.1">
    <property type="nucleotide sequence ID" value="NZ_JAAEDI010000017.1"/>
</dbReference>
<dbReference type="SUPFAM" id="SSF55874">
    <property type="entry name" value="ATPase domain of HSP90 chaperone/DNA topoisomerase II/histidine kinase"/>
    <property type="match status" value="1"/>
</dbReference>
<accession>A0ABS5EJX8</accession>